<feature type="domain" description="Teneurin-like YD-shell" evidence="5">
    <location>
        <begin position="758"/>
        <end position="931"/>
    </location>
</feature>
<evidence type="ECO:0000313" key="6">
    <source>
        <dbReference type="EMBL" id="ENV32716.1"/>
    </source>
</evidence>
<dbReference type="Proteomes" id="UP000013117">
    <property type="component" value="Unassembled WGS sequence"/>
</dbReference>
<dbReference type="EMBL" id="APPN01000073">
    <property type="protein sequence ID" value="ENV32716.1"/>
    <property type="molecule type" value="Genomic_DNA"/>
</dbReference>
<dbReference type="InterPro" id="IPR045351">
    <property type="entry name" value="DUF6531"/>
</dbReference>
<organism evidence="6 7">
    <name type="scientific">Acinetobacter gerneri DSM 14967 = CIP 107464 = MTCC 9824</name>
    <dbReference type="NCBI Taxonomy" id="1120926"/>
    <lineage>
        <taxon>Bacteria</taxon>
        <taxon>Pseudomonadati</taxon>
        <taxon>Pseudomonadota</taxon>
        <taxon>Gammaproteobacteria</taxon>
        <taxon>Moraxellales</taxon>
        <taxon>Moraxellaceae</taxon>
        <taxon>Acinetobacter</taxon>
    </lineage>
</organism>
<keyword evidence="1" id="KW-0677">Repeat</keyword>
<feature type="domain" description="RHS protein conserved region" evidence="3">
    <location>
        <begin position="1389"/>
        <end position="1421"/>
    </location>
</feature>
<evidence type="ECO:0000256" key="1">
    <source>
        <dbReference type="ARBA" id="ARBA00022737"/>
    </source>
</evidence>
<evidence type="ECO:0000259" key="3">
    <source>
        <dbReference type="Pfam" id="PF03527"/>
    </source>
</evidence>
<dbReference type="PATRIC" id="fig|1120926.3.peg.3134"/>
<comment type="caution">
    <text evidence="6">The sequence shown here is derived from an EMBL/GenBank/DDBJ whole genome shotgun (WGS) entry which is preliminary data.</text>
</comment>
<keyword evidence="7" id="KW-1185">Reference proteome</keyword>
<dbReference type="GeneID" id="84210509"/>
<evidence type="ECO:0000313" key="7">
    <source>
        <dbReference type="Proteomes" id="UP000013117"/>
    </source>
</evidence>
<dbReference type="STRING" id="202952.GCA_000747725_02095"/>
<accession>N8Y7V7</accession>
<dbReference type="Gene3D" id="2.180.10.10">
    <property type="entry name" value="RHS repeat-associated core"/>
    <property type="match status" value="2"/>
</dbReference>
<feature type="region of interest" description="Disordered" evidence="2">
    <location>
        <begin position="322"/>
        <end position="344"/>
    </location>
</feature>
<dbReference type="InterPro" id="IPR056823">
    <property type="entry name" value="TEN-like_YD-shell"/>
</dbReference>
<dbReference type="InterPro" id="IPR006530">
    <property type="entry name" value="YD"/>
</dbReference>
<dbReference type="PANTHER" id="PTHR32305">
    <property type="match status" value="1"/>
</dbReference>
<dbReference type="NCBIfam" id="TIGR01643">
    <property type="entry name" value="YD_repeat_2x"/>
    <property type="match status" value="6"/>
</dbReference>
<name>N8Y7V7_9GAMM</name>
<dbReference type="InterPro" id="IPR022385">
    <property type="entry name" value="Rhs_assc_core"/>
</dbReference>
<dbReference type="Pfam" id="PF03527">
    <property type="entry name" value="RHS"/>
    <property type="match status" value="1"/>
</dbReference>
<protein>
    <submittedName>
        <fullName evidence="6">Uncharacterized protein</fullName>
    </submittedName>
</protein>
<feature type="domain" description="DUF6531" evidence="4">
    <location>
        <begin position="357"/>
        <end position="421"/>
    </location>
</feature>
<dbReference type="InterPro" id="IPR001826">
    <property type="entry name" value="RHS"/>
</dbReference>
<evidence type="ECO:0000259" key="5">
    <source>
        <dbReference type="Pfam" id="PF25023"/>
    </source>
</evidence>
<dbReference type="CDD" id="cd20743">
    <property type="entry name" value="FIX_RhsA-like"/>
    <property type="match status" value="1"/>
</dbReference>
<dbReference type="Pfam" id="PF25023">
    <property type="entry name" value="TEN_YD-shell"/>
    <property type="match status" value="1"/>
</dbReference>
<dbReference type="PANTHER" id="PTHR32305:SF15">
    <property type="entry name" value="PROTEIN RHSA-RELATED"/>
    <property type="match status" value="1"/>
</dbReference>
<proteinExistence type="predicted"/>
<dbReference type="HOGENOM" id="CLU_001218_1_0_6"/>
<sequence>MAPPQGQSTRKNTGQVAVKPLNRVHLSDVKAGAARFDRWLQKQTNGYVTLDRLKTVATSLPVLGNLIALVDVVNDVVVIVDKTVAKAEFGDWVTLGVDVIGIIPIPPTMAAARTTLRPTLFLVKEAKAAAKGVLSDTIIMVVSDAVNDALAGTIEKFATQAKAQLPGILNKCSAKVQELSFGVDNGLKRLATGKIFTNAGSNVNAAKKQLTTAANTSFIRNPSKFLENGLGALSNIAKAAVKTGGNAYAGAAMSVIPTQPILKLGTFIRSIGTAAPGQFQKLNDPKNLASIAGLIEILIGAIKIFKSKKKVAAVKTNQTTQAKSKKDSHVIEKQGHEAKPKSNACPCKNCPSGTKKSISFALGTEFITHIDANLNLPVDINLMRTYASNLYYMDDSEFGARWLTPFSLRIVVKQTEAEYKESAQNQKYPNPNINQTLELIYFDGRPITLNDLKVGEIHYQAVEQFYYSAVTEDFILVYFDDGTQLIFEKSDRYFRLSTMRWENNFSLGLNYHHIVDSQTFLSDIIIKHGEKDLAHIHSKINAQHQISELILLEVEDKARVLAAYQYNQTGDLICATNQDAHQYHYTYHKHLLTSYSDLTGRRMHLEWDGEDADARAYHEYADDGSDETRLQWDDQIRLTYVTNAHGDETWYYYDIDGYTYRTVYADGLEEWFFRDDAQNVTKHIATDGSVTLYDFDENSNLLQMTQADGTELYYGYDEGNHLTHFRDAEANIWQREYDQQGNLTADIDPLERKTQYQYSGMGLPVSIQDAKGGVKQLSYTAQGQLSKYIDCSGKATTWEYDERGRLIQTANALNEVTTYIYTQLGQHIYPEKDQNTLHNAVGQLEQIKYADGSIEHFIHDAEGRLLVHTDPKGQKTQYEYNVAGQISKRIDPLGQSLKYHWDKLGRLSKLSNENGASYYFYYDSVGRLLKETDFDGKETIYHYSETSGELQRSVELAQATQGHIPKHRVQAFEFDAMGRLIERTAGFSTQIEKIVLEEGDEQTLLEGRITEEFAYNGNGQLIQAKNPESRVQYFYDEVGNLKHEHHHDLKMQRTAVWQHLYDELNNRTTTHRPDGQKVDWLLYGSGHVYGLALNGEDSVSFKRDDLHREIGRHYANGISQEQSYDHVGRLTSQVINQGDDAGYQTNSNQNAQTQTKALLKRLYHYDKAGQLTDIHDKRRGHIEYKYDPVGRLLQANSALGQETFAFDPASNIINPNKTNQYQKQDTYYEPTHKHGYNSLVGNVVKDYFDQKYQYDDYGQLIRQMDGGHIQYFEWDALGRLIKSKNDKAETHYRYDPFGRRIEKSKQDSINRNYTETTQYGWDGDTLAFESTHQYTKHYVYEIGSFIPLIQASYRQQINQHQTPTWDNGYDIDKDPLWQTTQKAEKFDRVWFYHCDHLGTPQEMTDQTGAIVWSAEYKAWGECKAKTLVKRDIWDSEIITNNIRFQGQYYDQETGLHYNRYRYYSPYVGRFISKDPIGLLGGYNDYQYAPNPTGWIDSLGLNKNCPLKCPAGTIDPSTVHFMQSSAKNQTGDYTVLGNAVSLKNGTLDANILRAKVWKDGTGKVWTLDHRRLAAFKLAKKCMPITWASAQEVEQQMWKMTTTNGGTSMKLKLGNSQSKVVK</sequence>
<dbReference type="InterPro" id="IPR050708">
    <property type="entry name" value="T6SS_VgrG/RHS"/>
</dbReference>
<reference evidence="6 7" key="1">
    <citation type="submission" date="2013-02" db="EMBL/GenBank/DDBJ databases">
        <title>The Genome Sequence of Acinetobacter gerneri CIP 107464.</title>
        <authorList>
            <consortium name="The Broad Institute Genome Sequencing Platform"/>
            <consortium name="The Broad Institute Genome Sequencing Center for Infectious Disease"/>
            <person name="Cerqueira G."/>
            <person name="Feldgarden M."/>
            <person name="Courvalin P."/>
            <person name="Perichon B."/>
            <person name="Grillot-Courvalin C."/>
            <person name="Clermont D."/>
            <person name="Rocha E."/>
            <person name="Yoon E.-J."/>
            <person name="Nemec A."/>
            <person name="Walker B."/>
            <person name="Young S.K."/>
            <person name="Zeng Q."/>
            <person name="Gargeya S."/>
            <person name="Fitzgerald M."/>
            <person name="Haas B."/>
            <person name="Abouelleil A."/>
            <person name="Alvarado L."/>
            <person name="Arachchi H.M."/>
            <person name="Berlin A.M."/>
            <person name="Chapman S.B."/>
            <person name="Dewar J."/>
            <person name="Goldberg J."/>
            <person name="Griggs A."/>
            <person name="Gujja S."/>
            <person name="Hansen M."/>
            <person name="Howarth C."/>
            <person name="Imamovic A."/>
            <person name="Larimer J."/>
            <person name="McCowan C."/>
            <person name="Murphy C."/>
            <person name="Neiman D."/>
            <person name="Pearson M."/>
            <person name="Priest M."/>
            <person name="Roberts A."/>
            <person name="Saif S."/>
            <person name="Shea T."/>
            <person name="Sisk P."/>
            <person name="Sykes S."/>
            <person name="Wortman J."/>
            <person name="Nusbaum C."/>
            <person name="Birren B."/>
        </authorList>
    </citation>
    <scope>NUCLEOTIDE SEQUENCE [LARGE SCALE GENOMIC DNA]</scope>
    <source>
        <strain evidence="6 7">CIP 107464</strain>
    </source>
</reference>
<dbReference type="eggNOG" id="COG3209">
    <property type="taxonomic scope" value="Bacteria"/>
</dbReference>
<evidence type="ECO:0000256" key="2">
    <source>
        <dbReference type="SAM" id="MobiDB-lite"/>
    </source>
</evidence>
<dbReference type="Pfam" id="PF20148">
    <property type="entry name" value="DUF6531"/>
    <property type="match status" value="1"/>
</dbReference>
<evidence type="ECO:0000259" key="4">
    <source>
        <dbReference type="Pfam" id="PF20148"/>
    </source>
</evidence>
<dbReference type="RefSeq" id="WP_004866583.1">
    <property type="nucleotide sequence ID" value="NZ_ASYY01000121.1"/>
</dbReference>
<dbReference type="Gene3D" id="3.90.930.1">
    <property type="match status" value="1"/>
</dbReference>
<gene>
    <name evidence="6" type="ORF">F960_03223</name>
</gene>
<feature type="compositionally biased region" description="Basic and acidic residues" evidence="2">
    <location>
        <begin position="324"/>
        <end position="340"/>
    </location>
</feature>
<dbReference type="NCBIfam" id="TIGR03696">
    <property type="entry name" value="Rhs_assc_core"/>
    <property type="match status" value="1"/>
</dbReference>